<keyword evidence="6 8" id="KW-0067">ATP-binding</keyword>
<dbReference type="InterPro" id="IPR003846">
    <property type="entry name" value="SelO"/>
</dbReference>
<keyword evidence="4 8" id="KW-0479">Metal-binding</keyword>
<comment type="similarity">
    <text evidence="1 8">Belongs to the SELO family.</text>
</comment>
<comment type="catalytic activity">
    <reaction evidence="8">
        <text>L-seryl-[protein] + UTP = O-(5'-uridylyl)-L-seryl-[protein] + diphosphate</text>
        <dbReference type="Rhea" id="RHEA:64604"/>
        <dbReference type="Rhea" id="RHEA-COMP:9863"/>
        <dbReference type="Rhea" id="RHEA-COMP:16635"/>
        <dbReference type="ChEBI" id="CHEBI:29999"/>
        <dbReference type="ChEBI" id="CHEBI:33019"/>
        <dbReference type="ChEBI" id="CHEBI:46398"/>
        <dbReference type="ChEBI" id="CHEBI:156051"/>
    </reaction>
</comment>
<dbReference type="RefSeq" id="WP_381009465.1">
    <property type="nucleotide sequence ID" value="NZ_JBHTJF010000013.1"/>
</dbReference>
<comment type="catalytic activity">
    <reaction evidence="8">
        <text>L-seryl-[protein] + ATP = 3-O-(5'-adenylyl)-L-seryl-[protein] + diphosphate</text>
        <dbReference type="Rhea" id="RHEA:58120"/>
        <dbReference type="Rhea" id="RHEA-COMP:9863"/>
        <dbReference type="Rhea" id="RHEA-COMP:15073"/>
        <dbReference type="ChEBI" id="CHEBI:29999"/>
        <dbReference type="ChEBI" id="CHEBI:30616"/>
        <dbReference type="ChEBI" id="CHEBI:33019"/>
        <dbReference type="ChEBI" id="CHEBI:142516"/>
        <dbReference type="EC" id="2.7.7.108"/>
    </reaction>
</comment>
<feature type="binding site" evidence="8">
    <location>
        <position position="166"/>
    </location>
    <ligand>
        <name>ATP</name>
        <dbReference type="ChEBI" id="CHEBI:30616"/>
    </ligand>
</feature>
<keyword evidence="3 8" id="KW-0548">Nucleotidyltransferase</keyword>
<feature type="active site" description="Proton acceptor" evidence="8">
    <location>
        <position position="242"/>
    </location>
</feature>
<feature type="binding site" evidence="8">
    <location>
        <position position="173"/>
    </location>
    <ligand>
        <name>ATP</name>
        <dbReference type="ChEBI" id="CHEBI:30616"/>
    </ligand>
</feature>
<evidence type="ECO:0000256" key="3">
    <source>
        <dbReference type="ARBA" id="ARBA00022695"/>
    </source>
</evidence>
<feature type="binding site" evidence="8">
    <location>
        <position position="103"/>
    </location>
    <ligand>
        <name>ATP</name>
        <dbReference type="ChEBI" id="CHEBI:30616"/>
    </ligand>
</feature>
<sequence length="469" mass="54376">MKWTSSYRTLPRMFYQDVLPSVAKDPSFVLWNESLAEQLQLTDWHDEIGLLKLSGAQLDDHWEPLAQAYMGHQFGHLTMLGDGRAILLGELETERSVVDLQLKGSGQTPFSRRGDGRAGLGPMLREYVMSEALFHLNIPTTRSLAVIETGETVWRERAHRGALVVRVASSHLRVGTFQYAYHYGTIDDVKILADYAIQKHYPHVDNANNRYISLFREVMKRQAALIAKWQAVGFIHGVMNTDNMTISGETIDYGPCAFMNQYDPDTVFSSIDAQGRYAYGRQPQIGGWNLARFVETLLPLFGEGEEGLEIAQRELNAYGPLFEHYWLEEMRKKLALREGEEALLDELFVCMRREQRDWTETFRDLTVKNEEGLQLERSEEMKDWYVKWQQATKGREQELQKMQEVNPAFIPRNYLVDQAIERMELTNDRTLLERLLQLSREPFAYTEEQLAYRLPEEEKSRIHQTFCGT</sequence>
<comment type="function">
    <text evidence="8">Nucleotidyltransferase involved in the post-translational modification of proteins. It can catalyze the addition of adenosine monophosphate (AMP) or uridine monophosphate (UMP) to a protein, resulting in modifications known as AMPylation and UMPylation.</text>
</comment>
<reference evidence="10" key="1">
    <citation type="journal article" date="2019" name="Int. J. Syst. Evol. Microbiol.">
        <title>The Global Catalogue of Microorganisms (GCM) 10K type strain sequencing project: providing services to taxonomists for standard genome sequencing and annotation.</title>
        <authorList>
            <consortium name="The Broad Institute Genomics Platform"/>
            <consortium name="The Broad Institute Genome Sequencing Center for Infectious Disease"/>
            <person name="Wu L."/>
            <person name="Ma J."/>
        </authorList>
    </citation>
    <scope>NUCLEOTIDE SEQUENCE [LARGE SCALE GENOMIC DNA]</scope>
    <source>
        <strain evidence="10">CCUG 63563</strain>
    </source>
</reference>
<proteinExistence type="inferred from homology"/>
<keyword evidence="2 8" id="KW-0808">Transferase</keyword>
<evidence type="ECO:0000256" key="4">
    <source>
        <dbReference type="ARBA" id="ARBA00022723"/>
    </source>
</evidence>
<protein>
    <recommendedName>
        <fullName evidence="8">Protein nucleotidyltransferase YdiU</fullName>
        <ecNumber evidence="8">2.7.7.-</ecNumber>
    </recommendedName>
    <alternativeName>
        <fullName evidence="8">Protein adenylyltransferase YdiU</fullName>
        <ecNumber evidence="8">2.7.7.108</ecNumber>
    </alternativeName>
    <alternativeName>
        <fullName evidence="8">Protein uridylyltransferase YdiU</fullName>
        <ecNumber evidence="8">2.7.7.-</ecNumber>
    </alternativeName>
</protein>
<comment type="catalytic activity">
    <reaction evidence="8">
        <text>L-threonyl-[protein] + ATP = 3-O-(5'-adenylyl)-L-threonyl-[protein] + diphosphate</text>
        <dbReference type="Rhea" id="RHEA:54292"/>
        <dbReference type="Rhea" id="RHEA-COMP:11060"/>
        <dbReference type="Rhea" id="RHEA-COMP:13847"/>
        <dbReference type="ChEBI" id="CHEBI:30013"/>
        <dbReference type="ChEBI" id="CHEBI:30616"/>
        <dbReference type="ChEBI" id="CHEBI:33019"/>
        <dbReference type="ChEBI" id="CHEBI:138113"/>
        <dbReference type="EC" id="2.7.7.108"/>
    </reaction>
</comment>
<comment type="catalytic activity">
    <reaction evidence="8">
        <text>L-tyrosyl-[protein] + UTP = O-(5'-uridylyl)-L-tyrosyl-[protein] + diphosphate</text>
        <dbReference type="Rhea" id="RHEA:83887"/>
        <dbReference type="Rhea" id="RHEA-COMP:10136"/>
        <dbReference type="Rhea" id="RHEA-COMP:20238"/>
        <dbReference type="ChEBI" id="CHEBI:33019"/>
        <dbReference type="ChEBI" id="CHEBI:46398"/>
        <dbReference type="ChEBI" id="CHEBI:46858"/>
        <dbReference type="ChEBI" id="CHEBI:90602"/>
    </reaction>
</comment>
<feature type="binding site" evidence="8">
    <location>
        <position position="252"/>
    </location>
    <ligand>
        <name>Mg(2+)</name>
        <dbReference type="ChEBI" id="CHEBI:18420"/>
    </ligand>
</feature>
<organism evidence="9 10">
    <name type="scientific">Savagea faecisuis</name>
    <dbReference type="NCBI Taxonomy" id="1274803"/>
    <lineage>
        <taxon>Bacteria</taxon>
        <taxon>Bacillati</taxon>
        <taxon>Bacillota</taxon>
        <taxon>Bacilli</taxon>
        <taxon>Bacillales</taxon>
        <taxon>Caryophanaceae</taxon>
        <taxon>Savagea</taxon>
    </lineage>
</organism>
<feature type="binding site" evidence="8">
    <location>
        <position position="116"/>
    </location>
    <ligand>
        <name>ATP</name>
        <dbReference type="ChEBI" id="CHEBI:30616"/>
    </ligand>
</feature>
<dbReference type="EC" id="2.7.7.-" evidence="8"/>
<name>A0ABW3GU24_9BACL</name>
<dbReference type="HAMAP" id="MF_00692">
    <property type="entry name" value="SelO"/>
    <property type="match status" value="1"/>
</dbReference>
<comment type="catalytic activity">
    <reaction evidence="8">
        <text>L-histidyl-[protein] + UTP = N(tele)-(5'-uridylyl)-L-histidyl-[protein] + diphosphate</text>
        <dbReference type="Rhea" id="RHEA:83891"/>
        <dbReference type="Rhea" id="RHEA-COMP:9745"/>
        <dbReference type="Rhea" id="RHEA-COMP:20239"/>
        <dbReference type="ChEBI" id="CHEBI:29979"/>
        <dbReference type="ChEBI" id="CHEBI:33019"/>
        <dbReference type="ChEBI" id="CHEBI:46398"/>
        <dbReference type="ChEBI" id="CHEBI:233474"/>
    </reaction>
</comment>
<keyword evidence="8" id="KW-0464">Manganese</keyword>
<dbReference type="Pfam" id="PF02696">
    <property type="entry name" value="SelO"/>
    <property type="match status" value="1"/>
</dbReference>
<dbReference type="NCBIfam" id="NF000658">
    <property type="entry name" value="PRK00029.1"/>
    <property type="match status" value="1"/>
</dbReference>
<dbReference type="EC" id="2.7.7.108" evidence="8"/>
<comment type="cofactor">
    <cofactor evidence="8">
        <name>Mg(2+)</name>
        <dbReference type="ChEBI" id="CHEBI:18420"/>
    </cofactor>
    <cofactor evidence="8">
        <name>Mn(2+)</name>
        <dbReference type="ChEBI" id="CHEBI:29035"/>
    </cofactor>
</comment>
<feature type="binding site" evidence="8">
    <location>
        <position position="252"/>
    </location>
    <ligand>
        <name>ATP</name>
        <dbReference type="ChEBI" id="CHEBI:30616"/>
    </ligand>
</feature>
<dbReference type="PANTHER" id="PTHR32057">
    <property type="entry name" value="PROTEIN ADENYLYLTRANSFERASE SELO, MITOCHONDRIAL"/>
    <property type="match status" value="1"/>
</dbReference>
<gene>
    <name evidence="8" type="primary">ydiU</name>
    <name evidence="8" type="synonym">selO</name>
    <name evidence="9" type="ORF">ACFQ0V_02985</name>
</gene>
<feature type="binding site" evidence="8">
    <location>
        <position position="83"/>
    </location>
    <ligand>
        <name>ATP</name>
        <dbReference type="ChEBI" id="CHEBI:30616"/>
    </ligand>
</feature>
<keyword evidence="5 8" id="KW-0547">Nucleotide-binding</keyword>
<evidence type="ECO:0000313" key="9">
    <source>
        <dbReference type="EMBL" id="MFD0942733.1"/>
    </source>
</evidence>
<evidence type="ECO:0000256" key="1">
    <source>
        <dbReference type="ARBA" id="ARBA00009747"/>
    </source>
</evidence>
<evidence type="ECO:0000256" key="7">
    <source>
        <dbReference type="ARBA" id="ARBA00022842"/>
    </source>
</evidence>
<dbReference type="PANTHER" id="PTHR32057:SF14">
    <property type="entry name" value="PROTEIN ADENYLYLTRANSFERASE SELO, MITOCHONDRIAL"/>
    <property type="match status" value="1"/>
</dbReference>
<evidence type="ECO:0000256" key="6">
    <source>
        <dbReference type="ARBA" id="ARBA00022840"/>
    </source>
</evidence>
<evidence type="ECO:0000256" key="5">
    <source>
        <dbReference type="ARBA" id="ARBA00022741"/>
    </source>
</evidence>
<comment type="caution">
    <text evidence="9">The sequence shown here is derived from an EMBL/GenBank/DDBJ whole genome shotgun (WGS) entry which is preliminary data.</text>
</comment>
<feature type="binding site" evidence="8">
    <location>
        <position position="84"/>
    </location>
    <ligand>
        <name>ATP</name>
        <dbReference type="ChEBI" id="CHEBI:30616"/>
    </ligand>
</feature>
<feature type="binding site" evidence="8">
    <location>
        <position position="243"/>
    </location>
    <ligand>
        <name>Mg(2+)</name>
        <dbReference type="ChEBI" id="CHEBI:18420"/>
    </ligand>
</feature>
<keyword evidence="10" id="KW-1185">Reference proteome</keyword>
<dbReference type="EMBL" id="JBHTJF010000013">
    <property type="protein sequence ID" value="MFD0942733.1"/>
    <property type="molecule type" value="Genomic_DNA"/>
</dbReference>
<dbReference type="Proteomes" id="UP001596976">
    <property type="component" value="Unassembled WGS sequence"/>
</dbReference>
<keyword evidence="7 8" id="KW-0460">Magnesium</keyword>
<comment type="catalytic activity">
    <reaction evidence="8">
        <text>L-tyrosyl-[protein] + ATP = O-(5'-adenylyl)-L-tyrosyl-[protein] + diphosphate</text>
        <dbReference type="Rhea" id="RHEA:54288"/>
        <dbReference type="Rhea" id="RHEA-COMP:10136"/>
        <dbReference type="Rhea" id="RHEA-COMP:13846"/>
        <dbReference type="ChEBI" id="CHEBI:30616"/>
        <dbReference type="ChEBI" id="CHEBI:33019"/>
        <dbReference type="ChEBI" id="CHEBI:46858"/>
        <dbReference type="ChEBI" id="CHEBI:83624"/>
        <dbReference type="EC" id="2.7.7.108"/>
    </reaction>
</comment>
<feature type="binding site" evidence="8">
    <location>
        <position position="81"/>
    </location>
    <ligand>
        <name>ATP</name>
        <dbReference type="ChEBI" id="CHEBI:30616"/>
    </ligand>
</feature>
<evidence type="ECO:0000256" key="8">
    <source>
        <dbReference type="HAMAP-Rule" id="MF_00692"/>
    </source>
</evidence>
<accession>A0ABW3GU24</accession>
<evidence type="ECO:0000256" key="2">
    <source>
        <dbReference type="ARBA" id="ARBA00022679"/>
    </source>
</evidence>
<evidence type="ECO:0000313" key="10">
    <source>
        <dbReference type="Proteomes" id="UP001596976"/>
    </source>
</evidence>
<feature type="binding site" evidence="8">
    <location>
        <position position="115"/>
    </location>
    <ligand>
        <name>ATP</name>
        <dbReference type="ChEBI" id="CHEBI:30616"/>
    </ligand>
</feature>